<keyword evidence="8" id="KW-0503">Monooxygenase</keyword>
<reference evidence="11 12" key="1">
    <citation type="journal article" date="2015" name="Fungal Genet. Biol.">
        <title>Evolution of novel wood decay mechanisms in Agaricales revealed by the genome sequences of Fistulina hepatica and Cylindrobasidium torrendii.</title>
        <authorList>
            <person name="Floudas D."/>
            <person name="Held B.W."/>
            <person name="Riley R."/>
            <person name="Nagy L.G."/>
            <person name="Koehler G."/>
            <person name="Ransdell A.S."/>
            <person name="Younus H."/>
            <person name="Chow J."/>
            <person name="Chiniquy J."/>
            <person name="Lipzen A."/>
            <person name="Tritt A."/>
            <person name="Sun H."/>
            <person name="Haridas S."/>
            <person name="LaButti K."/>
            <person name="Ohm R.A."/>
            <person name="Kues U."/>
            <person name="Blanchette R.A."/>
            <person name="Grigoriev I.V."/>
            <person name="Minto R.E."/>
            <person name="Hibbett D.S."/>
        </authorList>
    </citation>
    <scope>NUCLEOTIDE SEQUENCE [LARGE SCALE GENOMIC DNA]</scope>
    <source>
        <strain evidence="11 12">FP15055 ss-10</strain>
    </source>
</reference>
<comment type="pathway">
    <text evidence="2">Secondary metabolite biosynthesis.</text>
</comment>
<evidence type="ECO:0000256" key="6">
    <source>
        <dbReference type="ARBA" id="ARBA00023002"/>
    </source>
</evidence>
<dbReference type="GO" id="GO:0020037">
    <property type="term" value="F:heme binding"/>
    <property type="evidence" value="ECO:0007669"/>
    <property type="project" value="InterPro"/>
</dbReference>
<dbReference type="Pfam" id="PF00067">
    <property type="entry name" value="p450"/>
    <property type="match status" value="1"/>
</dbReference>
<organism evidence="11 12">
    <name type="scientific">Cylindrobasidium torrendii FP15055 ss-10</name>
    <dbReference type="NCBI Taxonomy" id="1314674"/>
    <lineage>
        <taxon>Eukaryota</taxon>
        <taxon>Fungi</taxon>
        <taxon>Dikarya</taxon>
        <taxon>Basidiomycota</taxon>
        <taxon>Agaricomycotina</taxon>
        <taxon>Agaricomycetes</taxon>
        <taxon>Agaricomycetidae</taxon>
        <taxon>Agaricales</taxon>
        <taxon>Marasmiineae</taxon>
        <taxon>Physalacriaceae</taxon>
        <taxon>Cylindrobasidium</taxon>
    </lineage>
</organism>
<evidence type="ECO:0000256" key="7">
    <source>
        <dbReference type="ARBA" id="ARBA00023004"/>
    </source>
</evidence>
<dbReference type="OrthoDB" id="2789670at2759"/>
<dbReference type="PANTHER" id="PTHR46300">
    <property type="entry name" value="P450, PUTATIVE (EUROFUNG)-RELATED-RELATED"/>
    <property type="match status" value="1"/>
</dbReference>
<evidence type="ECO:0000256" key="4">
    <source>
        <dbReference type="ARBA" id="ARBA00022617"/>
    </source>
</evidence>
<evidence type="ECO:0000256" key="5">
    <source>
        <dbReference type="ARBA" id="ARBA00022723"/>
    </source>
</evidence>
<keyword evidence="10" id="KW-1133">Transmembrane helix</keyword>
<dbReference type="STRING" id="1314674.A0A0D7B1W9"/>
<dbReference type="CDD" id="cd11065">
    <property type="entry name" value="CYP64-like"/>
    <property type="match status" value="1"/>
</dbReference>
<comment type="cofactor">
    <cofactor evidence="1 9">
        <name>heme</name>
        <dbReference type="ChEBI" id="CHEBI:30413"/>
    </cofactor>
</comment>
<accession>A0A0D7B1W9</accession>
<keyword evidence="10" id="KW-0472">Membrane</keyword>
<keyword evidence="10" id="KW-0812">Transmembrane</keyword>
<keyword evidence="6" id="KW-0560">Oxidoreductase</keyword>
<evidence type="ECO:0000256" key="10">
    <source>
        <dbReference type="SAM" id="Phobius"/>
    </source>
</evidence>
<dbReference type="PANTHER" id="PTHR46300:SF7">
    <property type="entry name" value="P450, PUTATIVE (EUROFUNG)-RELATED"/>
    <property type="match status" value="1"/>
</dbReference>
<dbReference type="Proteomes" id="UP000054007">
    <property type="component" value="Unassembled WGS sequence"/>
</dbReference>
<gene>
    <name evidence="11" type="ORF">CYLTODRAFT_111865</name>
</gene>
<evidence type="ECO:0000313" key="11">
    <source>
        <dbReference type="EMBL" id="KIY64170.1"/>
    </source>
</evidence>
<dbReference type="InterPro" id="IPR002401">
    <property type="entry name" value="Cyt_P450_E_grp-I"/>
</dbReference>
<keyword evidence="7 9" id="KW-0408">Iron</keyword>
<keyword evidence="12" id="KW-1185">Reference proteome</keyword>
<dbReference type="InterPro" id="IPR036396">
    <property type="entry name" value="Cyt_P450_sf"/>
</dbReference>
<feature type="binding site" description="axial binding residue" evidence="9">
    <location>
        <position position="451"/>
    </location>
    <ligand>
        <name>heme</name>
        <dbReference type="ChEBI" id="CHEBI:30413"/>
    </ligand>
    <ligandPart>
        <name>Fe</name>
        <dbReference type="ChEBI" id="CHEBI:18248"/>
    </ligandPart>
</feature>
<name>A0A0D7B1W9_9AGAR</name>
<feature type="transmembrane region" description="Helical" evidence="10">
    <location>
        <begin position="12"/>
        <end position="32"/>
    </location>
</feature>
<protein>
    <submittedName>
        <fullName evidence="11">Cytochrome P450</fullName>
    </submittedName>
</protein>
<proteinExistence type="inferred from homology"/>
<dbReference type="InterPro" id="IPR050364">
    <property type="entry name" value="Cytochrome_P450_fung"/>
</dbReference>
<keyword evidence="5 9" id="KW-0479">Metal-binding</keyword>
<dbReference type="GO" id="GO:0016705">
    <property type="term" value="F:oxidoreductase activity, acting on paired donors, with incorporation or reduction of molecular oxygen"/>
    <property type="evidence" value="ECO:0007669"/>
    <property type="project" value="InterPro"/>
</dbReference>
<evidence type="ECO:0000313" key="12">
    <source>
        <dbReference type="Proteomes" id="UP000054007"/>
    </source>
</evidence>
<dbReference type="SUPFAM" id="SSF48264">
    <property type="entry name" value="Cytochrome P450"/>
    <property type="match status" value="1"/>
</dbReference>
<dbReference type="PRINTS" id="PR00463">
    <property type="entry name" value="EP450I"/>
</dbReference>
<sequence>MSTYQSALRHTIATYPDVAFTIVLGLIVFTIVKYARSPYRQLPPGPPGIPLIGNVFQLMTGNQWDTFTRWGKEYGDVISVSVVGQCLVILNSAEAAHELMNKRAANSSDRPRSIVAAEYLTGGLFFVFTPYNNLLRRFRKASHEGLNKTVTESYRPSQHTEAIIMAAGVLEAPERLTEHFKRNSASAVMSMIYDHPPLTSGTSEAVRNVGELMIRLTRSAMPGAHLVEIFPWLRYVPASLAKWKRDALYWFQHDTEMLEGLFLEVRKRVDDGDTRPSLAATLIKEGKNLGLSDRENAWAAGTIYTAGTETTAGVMNWFVLAMLAFPEHQRRAQEELDRVVGRTRLPAFSDIDQLPYIHALIRETMRWRPVDPLGMVHVTVADDWYEGMYIPKGTIYVPNVWKFNHDEATYGPDADDFNPARWIGKDGEFLPGPELAKEDGHFGYGYGRRVCVGKYVAQQALFINIATLLWAVTIDRVKDDNGQPKPVDIDGCINEGLVVGPMPYELLAVARFADAYTLLKAERDAV</sequence>
<dbReference type="InterPro" id="IPR001128">
    <property type="entry name" value="Cyt_P450"/>
</dbReference>
<evidence type="ECO:0000256" key="8">
    <source>
        <dbReference type="ARBA" id="ARBA00023033"/>
    </source>
</evidence>
<evidence type="ECO:0000256" key="2">
    <source>
        <dbReference type="ARBA" id="ARBA00005179"/>
    </source>
</evidence>
<dbReference type="AlphaFoldDB" id="A0A0D7B1W9"/>
<evidence type="ECO:0000256" key="3">
    <source>
        <dbReference type="ARBA" id="ARBA00010617"/>
    </source>
</evidence>
<dbReference type="GO" id="GO:0004497">
    <property type="term" value="F:monooxygenase activity"/>
    <property type="evidence" value="ECO:0007669"/>
    <property type="project" value="UniProtKB-KW"/>
</dbReference>
<comment type="similarity">
    <text evidence="3">Belongs to the cytochrome P450 family.</text>
</comment>
<dbReference type="EMBL" id="KN880650">
    <property type="protein sequence ID" value="KIY64170.1"/>
    <property type="molecule type" value="Genomic_DNA"/>
</dbReference>
<evidence type="ECO:0000256" key="1">
    <source>
        <dbReference type="ARBA" id="ARBA00001971"/>
    </source>
</evidence>
<dbReference type="PRINTS" id="PR00385">
    <property type="entry name" value="P450"/>
</dbReference>
<evidence type="ECO:0000256" key="9">
    <source>
        <dbReference type="PIRSR" id="PIRSR602401-1"/>
    </source>
</evidence>
<dbReference type="GO" id="GO:0005506">
    <property type="term" value="F:iron ion binding"/>
    <property type="evidence" value="ECO:0007669"/>
    <property type="project" value="InterPro"/>
</dbReference>
<keyword evidence="4 9" id="KW-0349">Heme</keyword>
<dbReference type="Gene3D" id="1.10.630.10">
    <property type="entry name" value="Cytochrome P450"/>
    <property type="match status" value="1"/>
</dbReference>